<dbReference type="EC" id="7.6.2.11" evidence="7"/>
<dbReference type="EMBL" id="AZGF01000004">
    <property type="protein sequence ID" value="KRM13034.1"/>
    <property type="molecule type" value="Genomic_DNA"/>
</dbReference>
<evidence type="ECO:0000313" key="9">
    <source>
        <dbReference type="EMBL" id="KRM13034.1"/>
    </source>
</evidence>
<evidence type="ECO:0000313" key="10">
    <source>
        <dbReference type="Proteomes" id="UP000051820"/>
    </source>
</evidence>
<gene>
    <name evidence="7" type="primary">potA</name>
    <name evidence="9" type="ORF">FD16_GL001724</name>
</gene>
<dbReference type="Gene3D" id="2.40.50.140">
    <property type="entry name" value="Nucleic acid-binding proteins"/>
    <property type="match status" value="1"/>
</dbReference>
<dbReference type="NCBIfam" id="TIGR01187">
    <property type="entry name" value="potA"/>
    <property type="match status" value="1"/>
</dbReference>
<dbReference type="SUPFAM" id="SSF50331">
    <property type="entry name" value="MOP-like"/>
    <property type="match status" value="1"/>
</dbReference>
<comment type="function">
    <text evidence="7">Part of the ABC transporter complex PotABCD involved in spermidine/putrescine import. Responsible for energy coupling to the transport system.</text>
</comment>
<dbReference type="Pfam" id="PF08402">
    <property type="entry name" value="TOBE_2"/>
    <property type="match status" value="1"/>
</dbReference>
<organism evidence="9 10">
    <name type="scientific">Paucilactobacillus suebicus DSM 5007 = KCTC 3549</name>
    <dbReference type="NCBI Taxonomy" id="1423807"/>
    <lineage>
        <taxon>Bacteria</taxon>
        <taxon>Bacillati</taxon>
        <taxon>Bacillota</taxon>
        <taxon>Bacilli</taxon>
        <taxon>Lactobacillales</taxon>
        <taxon>Lactobacillaceae</taxon>
        <taxon>Paucilactobacillus</taxon>
    </lineage>
</organism>
<evidence type="ECO:0000256" key="6">
    <source>
        <dbReference type="ARBA" id="ARBA00023136"/>
    </source>
</evidence>
<dbReference type="Pfam" id="PF00005">
    <property type="entry name" value="ABC_tran"/>
    <property type="match status" value="1"/>
</dbReference>
<dbReference type="GO" id="GO:0015417">
    <property type="term" value="F:ABC-type polyamine transporter activity"/>
    <property type="evidence" value="ECO:0007669"/>
    <property type="project" value="UniProtKB-EC"/>
</dbReference>
<dbReference type="PROSITE" id="PS00211">
    <property type="entry name" value="ABC_TRANSPORTER_1"/>
    <property type="match status" value="1"/>
</dbReference>
<keyword evidence="6 7" id="KW-0472">Membrane</keyword>
<evidence type="ECO:0000256" key="1">
    <source>
        <dbReference type="ARBA" id="ARBA00022448"/>
    </source>
</evidence>
<dbReference type="RefSeq" id="WP_010621531.1">
    <property type="nucleotide sequence ID" value="NZ_AZGF01000004.1"/>
</dbReference>
<comment type="subunit">
    <text evidence="7">The complex is composed of two ATP-binding proteins (PotA), two transmembrane proteins (PotB and PotC) and a solute-binding protein (PotD).</text>
</comment>
<dbReference type="PANTHER" id="PTHR42781">
    <property type="entry name" value="SPERMIDINE/PUTRESCINE IMPORT ATP-BINDING PROTEIN POTA"/>
    <property type="match status" value="1"/>
</dbReference>
<dbReference type="InterPro" id="IPR013611">
    <property type="entry name" value="Transp-assoc_OB_typ2"/>
</dbReference>
<dbReference type="PANTHER" id="PTHR42781:SF4">
    <property type="entry name" value="SPERMIDINE_PUTRESCINE IMPORT ATP-BINDING PROTEIN POTA"/>
    <property type="match status" value="1"/>
</dbReference>
<dbReference type="GO" id="GO:0043190">
    <property type="term" value="C:ATP-binding cassette (ABC) transporter complex"/>
    <property type="evidence" value="ECO:0007669"/>
    <property type="project" value="InterPro"/>
</dbReference>
<evidence type="ECO:0000256" key="2">
    <source>
        <dbReference type="ARBA" id="ARBA00022475"/>
    </source>
</evidence>
<evidence type="ECO:0000256" key="3">
    <source>
        <dbReference type="ARBA" id="ARBA00022741"/>
    </source>
</evidence>
<comment type="similarity">
    <text evidence="7">Belongs to the ABC transporter superfamily. Spermidine/putrescine importer (TC 3.A.1.11.1) family.</text>
</comment>
<dbReference type="PATRIC" id="fig|1423807.3.peg.1766"/>
<dbReference type="InterPro" id="IPR005893">
    <property type="entry name" value="PotA-like"/>
</dbReference>
<evidence type="ECO:0000259" key="8">
    <source>
        <dbReference type="PROSITE" id="PS50893"/>
    </source>
</evidence>
<keyword evidence="1 7" id="KW-0813">Transport</keyword>
<dbReference type="GO" id="GO:0016887">
    <property type="term" value="F:ATP hydrolysis activity"/>
    <property type="evidence" value="ECO:0007669"/>
    <property type="project" value="InterPro"/>
</dbReference>
<evidence type="ECO:0000256" key="4">
    <source>
        <dbReference type="ARBA" id="ARBA00022840"/>
    </source>
</evidence>
<protein>
    <recommendedName>
        <fullName evidence="7">Spermidine/putrescine import ATP-binding protein PotA</fullName>
        <ecNumber evidence="7">7.6.2.11</ecNumber>
    </recommendedName>
</protein>
<dbReference type="InterPro" id="IPR003593">
    <property type="entry name" value="AAA+_ATPase"/>
</dbReference>
<dbReference type="Proteomes" id="UP000051820">
    <property type="component" value="Unassembled WGS sequence"/>
</dbReference>
<dbReference type="STRING" id="1423807.FD16_GL001724"/>
<dbReference type="Gene3D" id="2.40.50.100">
    <property type="match status" value="1"/>
</dbReference>
<feature type="domain" description="ABC transporter" evidence="8">
    <location>
        <begin position="6"/>
        <end position="236"/>
    </location>
</feature>
<dbReference type="eggNOG" id="COG3842">
    <property type="taxonomic scope" value="Bacteria"/>
</dbReference>
<keyword evidence="10" id="KW-1185">Reference proteome</keyword>
<dbReference type="InterPro" id="IPR050093">
    <property type="entry name" value="ABC_SmlMolc_Importer"/>
</dbReference>
<evidence type="ECO:0000256" key="7">
    <source>
        <dbReference type="RuleBase" id="RU364083"/>
    </source>
</evidence>
<proteinExistence type="inferred from homology"/>
<dbReference type="GO" id="GO:0005524">
    <property type="term" value="F:ATP binding"/>
    <property type="evidence" value="ECO:0007669"/>
    <property type="project" value="UniProtKB-KW"/>
</dbReference>
<keyword evidence="5 7" id="KW-1278">Translocase</keyword>
<comment type="caution">
    <text evidence="9">The sequence shown here is derived from an EMBL/GenBank/DDBJ whole genome shotgun (WGS) entry which is preliminary data.</text>
</comment>
<dbReference type="Gene3D" id="3.40.50.300">
    <property type="entry name" value="P-loop containing nucleotide triphosphate hydrolases"/>
    <property type="match status" value="1"/>
</dbReference>
<dbReference type="InterPro" id="IPR003439">
    <property type="entry name" value="ABC_transporter-like_ATP-bd"/>
</dbReference>
<dbReference type="InterPro" id="IPR008995">
    <property type="entry name" value="Mo/tungstate-bd_C_term_dom"/>
</dbReference>
<dbReference type="AlphaFoldDB" id="A0A0R1W5Y4"/>
<dbReference type="InterPro" id="IPR012340">
    <property type="entry name" value="NA-bd_OB-fold"/>
</dbReference>
<accession>A0A0R1W5Y4</accession>
<reference evidence="9 10" key="1">
    <citation type="journal article" date="2015" name="Genome Announc.">
        <title>Expanding the biotechnology potential of lactobacilli through comparative genomics of 213 strains and associated genera.</title>
        <authorList>
            <person name="Sun Z."/>
            <person name="Harris H.M."/>
            <person name="McCann A."/>
            <person name="Guo C."/>
            <person name="Argimon S."/>
            <person name="Zhang W."/>
            <person name="Yang X."/>
            <person name="Jeffery I.B."/>
            <person name="Cooney J.C."/>
            <person name="Kagawa T.F."/>
            <person name="Liu W."/>
            <person name="Song Y."/>
            <person name="Salvetti E."/>
            <person name="Wrobel A."/>
            <person name="Rasinkangas P."/>
            <person name="Parkhill J."/>
            <person name="Rea M.C."/>
            <person name="O'Sullivan O."/>
            <person name="Ritari J."/>
            <person name="Douillard F.P."/>
            <person name="Paul Ross R."/>
            <person name="Yang R."/>
            <person name="Briner A.E."/>
            <person name="Felis G.E."/>
            <person name="de Vos W.M."/>
            <person name="Barrangou R."/>
            <person name="Klaenhammer T.R."/>
            <person name="Caufield P.W."/>
            <person name="Cui Y."/>
            <person name="Zhang H."/>
            <person name="O'Toole P.W."/>
        </authorList>
    </citation>
    <scope>NUCLEOTIDE SEQUENCE [LARGE SCALE GENOMIC DNA]</scope>
    <source>
        <strain evidence="9 10">DSM 5007</strain>
    </source>
</reference>
<keyword evidence="3 7" id="KW-0547">Nucleotide-binding</keyword>
<evidence type="ECO:0000256" key="5">
    <source>
        <dbReference type="ARBA" id="ARBA00022967"/>
    </source>
</evidence>
<keyword evidence="2 7" id="KW-1003">Cell membrane</keyword>
<dbReference type="FunFam" id="3.40.50.300:FF:000133">
    <property type="entry name" value="Spermidine/putrescine import ATP-binding protein PotA"/>
    <property type="match status" value="1"/>
</dbReference>
<keyword evidence="4 7" id="KW-0067">ATP-binding</keyword>
<dbReference type="InterPro" id="IPR017871">
    <property type="entry name" value="ABC_transporter-like_CS"/>
</dbReference>
<name>A0A0R1W5Y4_9LACO</name>
<dbReference type="SMART" id="SM00382">
    <property type="entry name" value="AAA"/>
    <property type="match status" value="1"/>
</dbReference>
<dbReference type="InterPro" id="IPR027417">
    <property type="entry name" value="P-loop_NTPase"/>
</dbReference>
<comment type="catalytic activity">
    <reaction evidence="7">
        <text>ATP + H2O + polyamine-[polyamine-binding protein]Side 1 = ADP + phosphate + polyamineSide 2 + [polyamine-binding protein]Side 1.</text>
        <dbReference type="EC" id="7.6.2.11"/>
    </reaction>
</comment>
<dbReference type="SUPFAM" id="SSF52540">
    <property type="entry name" value="P-loop containing nucleoside triphosphate hydrolases"/>
    <property type="match status" value="1"/>
</dbReference>
<dbReference type="PROSITE" id="PS50893">
    <property type="entry name" value="ABC_TRANSPORTER_2"/>
    <property type="match status" value="1"/>
</dbReference>
<sequence>MAGKVIEFRHVIKSFDETQVLKQIDFEIEAGKFYTLLGPSGCGKTTILRLIAGFLHPTSGEILFNGQTINEVPANQRQVNTVFQDYALFPHLNVEQNVAFGLEIKKVDKKIIKNKISDALKLVQLSGYGQRNIDELSGGQKQRVAIARAIVNEPKVLLLDEPLSALDHKLRKEMQGELRALQQRLGITFIFVTHDQEEALAMSDQIFVMNAGKILQSGTPVDIYDEPINHFVADFIGESNIIPGKMKDDYIVTFDGHDFECVDAGMKTNEAVEIVIRPEDLDIAPANTGKMNVTVDTQLFRGVDYQITAHDVNDNEWKINSIHKTTVGQMVGLNFDPEDIHVMRFGEDEATFDARLEQYE</sequence>
<dbReference type="OrthoDB" id="9790614at2"/>